<dbReference type="CDD" id="cd01647">
    <property type="entry name" value="RT_LTR"/>
    <property type="match status" value="1"/>
</dbReference>
<dbReference type="InterPro" id="IPR050951">
    <property type="entry name" value="Retrovirus_Pol_polyprotein"/>
</dbReference>
<dbReference type="OrthoDB" id="5829234at2759"/>
<evidence type="ECO:0000313" key="3">
    <source>
        <dbReference type="Proteomes" id="UP000230423"/>
    </source>
</evidence>
<evidence type="ECO:0000313" key="2">
    <source>
        <dbReference type="EMBL" id="PIO61932.1"/>
    </source>
</evidence>
<dbReference type="Proteomes" id="UP000230423">
    <property type="component" value="Unassembled WGS sequence"/>
</dbReference>
<sequence length="89" mass="10117">MLHGGKRFSKVDLIDAYMQVELEESSRRYTTINTHKGSFEYTRIPFGIASAPAIFQRIMEETPAGIEGVLIYLDDLTVTGPDDKKHLER</sequence>
<organism evidence="2 3">
    <name type="scientific">Teladorsagia circumcincta</name>
    <name type="common">Brown stomach worm</name>
    <name type="synonym">Ostertagia circumcincta</name>
    <dbReference type="NCBI Taxonomy" id="45464"/>
    <lineage>
        <taxon>Eukaryota</taxon>
        <taxon>Metazoa</taxon>
        <taxon>Ecdysozoa</taxon>
        <taxon>Nematoda</taxon>
        <taxon>Chromadorea</taxon>
        <taxon>Rhabditida</taxon>
        <taxon>Rhabditina</taxon>
        <taxon>Rhabditomorpha</taxon>
        <taxon>Strongyloidea</taxon>
        <taxon>Trichostrongylidae</taxon>
        <taxon>Teladorsagia</taxon>
    </lineage>
</organism>
<dbReference type="InterPro" id="IPR043128">
    <property type="entry name" value="Rev_trsase/Diguanyl_cyclase"/>
</dbReference>
<dbReference type="Pfam" id="PF00078">
    <property type="entry name" value="RVT_1"/>
    <property type="match status" value="1"/>
</dbReference>
<evidence type="ECO:0000259" key="1">
    <source>
        <dbReference type="PROSITE" id="PS50878"/>
    </source>
</evidence>
<dbReference type="InterPro" id="IPR000477">
    <property type="entry name" value="RT_dom"/>
</dbReference>
<reference evidence="2 3" key="1">
    <citation type="submission" date="2015-09" db="EMBL/GenBank/DDBJ databases">
        <title>Draft genome of the parasitic nematode Teladorsagia circumcincta isolate WARC Sus (inbred).</title>
        <authorList>
            <person name="Mitreva M."/>
        </authorList>
    </citation>
    <scope>NUCLEOTIDE SEQUENCE [LARGE SCALE GENOMIC DNA]</scope>
    <source>
        <strain evidence="2 3">S</strain>
    </source>
</reference>
<keyword evidence="3" id="KW-1185">Reference proteome</keyword>
<dbReference type="Gene3D" id="3.10.10.10">
    <property type="entry name" value="HIV Type 1 Reverse Transcriptase, subunit A, domain 1"/>
    <property type="match status" value="1"/>
</dbReference>
<dbReference type="PANTHER" id="PTHR37984">
    <property type="entry name" value="PROTEIN CBG26694"/>
    <property type="match status" value="1"/>
</dbReference>
<feature type="domain" description="Reverse transcriptase" evidence="1">
    <location>
        <begin position="1"/>
        <end position="89"/>
    </location>
</feature>
<dbReference type="PANTHER" id="PTHR37984:SF5">
    <property type="entry name" value="PROTEIN NYNRIN-LIKE"/>
    <property type="match status" value="1"/>
</dbReference>
<dbReference type="EMBL" id="KZ352808">
    <property type="protein sequence ID" value="PIO61932.1"/>
    <property type="molecule type" value="Genomic_DNA"/>
</dbReference>
<name>A0A2G9TWV3_TELCI</name>
<dbReference type="SUPFAM" id="SSF56672">
    <property type="entry name" value="DNA/RNA polymerases"/>
    <property type="match status" value="1"/>
</dbReference>
<dbReference type="InterPro" id="IPR043502">
    <property type="entry name" value="DNA/RNA_pol_sf"/>
</dbReference>
<accession>A0A2G9TWV3</accession>
<protein>
    <recommendedName>
        <fullName evidence="1">Reverse transcriptase domain-containing protein</fullName>
    </recommendedName>
</protein>
<dbReference type="PROSITE" id="PS50878">
    <property type="entry name" value="RT_POL"/>
    <property type="match status" value="1"/>
</dbReference>
<dbReference type="AlphaFoldDB" id="A0A2G9TWV3"/>
<gene>
    <name evidence="2" type="ORF">TELCIR_16530</name>
</gene>
<proteinExistence type="predicted"/>
<dbReference type="Gene3D" id="3.30.70.270">
    <property type="match status" value="1"/>
</dbReference>